<proteinExistence type="predicted"/>
<dbReference type="SUPFAM" id="SSF57850">
    <property type="entry name" value="RING/U-box"/>
    <property type="match status" value="1"/>
</dbReference>
<dbReference type="GO" id="GO:0005886">
    <property type="term" value="C:plasma membrane"/>
    <property type="evidence" value="ECO:0007669"/>
    <property type="project" value="TreeGrafter"/>
</dbReference>
<keyword evidence="1 3" id="KW-0863">Zinc-finger</keyword>
<dbReference type="PANTHER" id="PTHR46574:SF1">
    <property type="entry name" value="43 KDA RECEPTOR-ASSOCIATED PROTEIN OF THE SYNAPSE"/>
    <property type="match status" value="1"/>
</dbReference>
<dbReference type="OrthoDB" id="10040854at2759"/>
<dbReference type="GO" id="GO:0043495">
    <property type="term" value="F:protein-membrane adaptor activity"/>
    <property type="evidence" value="ECO:0007669"/>
    <property type="project" value="InterPro"/>
</dbReference>
<dbReference type="GO" id="GO:0008270">
    <property type="term" value="F:zinc ion binding"/>
    <property type="evidence" value="ECO:0007669"/>
    <property type="project" value="UniProtKB-KW"/>
</dbReference>
<evidence type="ECO:0000313" key="5">
    <source>
        <dbReference type="EMBL" id="GAU97640.1"/>
    </source>
</evidence>
<dbReference type="AlphaFoldDB" id="A0A1D1V9P1"/>
<sequence>MTSRRETILNQTMRKNYLGDDSADTLSRRLARQRTAHQHRLLSYCLKSNLNNEQWTSAVNNVAPASSNATEPVEKSECFAHLSECLMGGVIARKKITTGINAYKMQDYKAAYQSWLAASRLCDNRELFYTLNYLISLSFDFGNFRKMLGYAVHQFQIARFLGERNLIAEAYLNLLTARGLLCNWELCLSYCKSCLNYLDVDKAGYVYMSVACAYLELNRFSEAAGFLKLTCDACNQQKNYGLLVQALVACSGLFFSLKSYPEAKEFATRAVELAGTIFSINPGSARYRRCAVHLIPIQIKLRQLDEAMQLCEEAVRSALEYHDVYVQAKCLLYFADISRLRSDHEVAYQSYQASLDSGYPQLRLRALFGIGKSVLKTRPLDGNQDIAQTKALNYYQEALELATSLGCKLDVLRCYRRMAKLHLPTAEDSVSPLQHVQELCDQLQLFCNLCGNLCGLKRSQLIVLGCGHIYHRKCLTENGRVNGKHYCVTCRSLSEDICESFLVLL</sequence>
<reference evidence="5 6" key="1">
    <citation type="journal article" date="2016" name="Nat. Commun.">
        <title>Extremotolerant tardigrade genome and improved radiotolerance of human cultured cells by tardigrade-unique protein.</title>
        <authorList>
            <person name="Hashimoto T."/>
            <person name="Horikawa D.D."/>
            <person name="Saito Y."/>
            <person name="Kuwahara H."/>
            <person name="Kozuka-Hata H."/>
            <person name="Shin-I T."/>
            <person name="Minakuchi Y."/>
            <person name="Ohishi K."/>
            <person name="Motoyama A."/>
            <person name="Aizu T."/>
            <person name="Enomoto A."/>
            <person name="Kondo K."/>
            <person name="Tanaka S."/>
            <person name="Hara Y."/>
            <person name="Koshikawa S."/>
            <person name="Sagara H."/>
            <person name="Miura T."/>
            <person name="Yokobori S."/>
            <person name="Miyagawa K."/>
            <person name="Suzuki Y."/>
            <person name="Kubo T."/>
            <person name="Oyama M."/>
            <person name="Kohara Y."/>
            <person name="Fujiyama A."/>
            <person name="Arakawa K."/>
            <person name="Katayama T."/>
            <person name="Toyoda A."/>
            <person name="Kunieda T."/>
        </authorList>
    </citation>
    <scope>NUCLEOTIDE SEQUENCE [LARGE SCALE GENOMIC DNA]</scope>
    <source>
        <strain evidence="5 6">YOKOZUNA-1</strain>
    </source>
</reference>
<dbReference type="Pfam" id="PF10579">
    <property type="entry name" value="Rapsyn_N"/>
    <property type="match status" value="1"/>
</dbReference>
<gene>
    <name evidence="5" type="primary">RvY_08903</name>
    <name evidence="5" type="synonym">RvY_08903.1</name>
    <name evidence="5" type="ORF">RvY_08903-1</name>
</gene>
<dbReference type="GO" id="GO:1900075">
    <property type="term" value="P:positive regulation of neuromuscular synaptic transmission"/>
    <property type="evidence" value="ECO:0007669"/>
    <property type="project" value="TreeGrafter"/>
</dbReference>
<name>A0A1D1V9P1_RAMVA</name>
<dbReference type="InterPro" id="IPR001841">
    <property type="entry name" value="Znf_RING"/>
</dbReference>
<organism evidence="5 6">
    <name type="scientific">Ramazzottius varieornatus</name>
    <name type="common">Water bear</name>
    <name type="synonym">Tardigrade</name>
    <dbReference type="NCBI Taxonomy" id="947166"/>
    <lineage>
        <taxon>Eukaryota</taxon>
        <taxon>Metazoa</taxon>
        <taxon>Ecdysozoa</taxon>
        <taxon>Tardigrada</taxon>
        <taxon>Eutardigrada</taxon>
        <taxon>Parachela</taxon>
        <taxon>Hypsibioidea</taxon>
        <taxon>Ramazzottiidae</taxon>
        <taxon>Ramazzottius</taxon>
    </lineage>
</organism>
<dbReference type="EMBL" id="BDGG01000004">
    <property type="protein sequence ID" value="GAU97640.1"/>
    <property type="molecule type" value="Genomic_DNA"/>
</dbReference>
<dbReference type="GO" id="GO:0031594">
    <property type="term" value="C:neuromuscular junction"/>
    <property type="evidence" value="ECO:0007669"/>
    <property type="project" value="TreeGrafter"/>
</dbReference>
<dbReference type="InterPro" id="IPR011990">
    <property type="entry name" value="TPR-like_helical_dom_sf"/>
</dbReference>
<evidence type="ECO:0000313" key="6">
    <source>
        <dbReference type="Proteomes" id="UP000186922"/>
    </source>
</evidence>
<evidence type="ECO:0000259" key="4">
    <source>
        <dbReference type="PROSITE" id="PS50089"/>
    </source>
</evidence>
<dbReference type="PANTHER" id="PTHR46574">
    <property type="entry name" value="43 KDA RECEPTOR-ASSOCIATED PROTEIN OF THE SYNAPSE"/>
    <property type="match status" value="1"/>
</dbReference>
<dbReference type="InterPro" id="IPR052480">
    <property type="entry name" value="RAPsyn"/>
</dbReference>
<dbReference type="Proteomes" id="UP000186922">
    <property type="component" value="Unassembled WGS sequence"/>
</dbReference>
<evidence type="ECO:0000256" key="1">
    <source>
        <dbReference type="ARBA" id="ARBA00022771"/>
    </source>
</evidence>
<dbReference type="Pfam" id="PF23413">
    <property type="entry name" value="zf_RING_Vps8_fungal"/>
    <property type="match status" value="1"/>
</dbReference>
<keyword evidence="6" id="KW-1185">Reference proteome</keyword>
<keyword evidence="1 3" id="KW-0479">Metal-binding</keyword>
<accession>A0A1D1V9P1</accession>
<keyword evidence="2" id="KW-0862">Zinc</keyword>
<evidence type="ECO:0000256" key="3">
    <source>
        <dbReference type="PROSITE-ProRule" id="PRU00175"/>
    </source>
</evidence>
<dbReference type="SMART" id="SM00184">
    <property type="entry name" value="RING"/>
    <property type="match status" value="1"/>
</dbReference>
<feature type="domain" description="RING-type" evidence="4">
    <location>
        <begin position="447"/>
        <end position="491"/>
    </location>
</feature>
<dbReference type="GO" id="GO:0007271">
    <property type="term" value="P:synaptic transmission, cholinergic"/>
    <property type="evidence" value="ECO:0007669"/>
    <property type="project" value="TreeGrafter"/>
</dbReference>
<dbReference type="InterPro" id="IPR019568">
    <property type="entry name" value="Rapsyn_myristoylation/link_N"/>
</dbReference>
<dbReference type="STRING" id="947166.A0A1D1V9P1"/>
<protein>
    <recommendedName>
        <fullName evidence="4">RING-type domain-containing protein</fullName>
    </recommendedName>
</protein>
<dbReference type="Gene3D" id="1.25.40.10">
    <property type="entry name" value="Tetratricopeptide repeat domain"/>
    <property type="match status" value="2"/>
</dbReference>
<dbReference type="PROSITE" id="PS50089">
    <property type="entry name" value="ZF_RING_2"/>
    <property type="match status" value="1"/>
</dbReference>
<dbReference type="SUPFAM" id="SSF48452">
    <property type="entry name" value="TPR-like"/>
    <property type="match status" value="1"/>
</dbReference>
<dbReference type="GO" id="GO:0033130">
    <property type="term" value="F:acetylcholine receptor binding"/>
    <property type="evidence" value="ECO:0007669"/>
    <property type="project" value="InterPro"/>
</dbReference>
<evidence type="ECO:0000256" key="2">
    <source>
        <dbReference type="ARBA" id="ARBA00022833"/>
    </source>
</evidence>
<comment type="caution">
    <text evidence="5">The sequence shown here is derived from an EMBL/GenBank/DDBJ whole genome shotgun (WGS) entry which is preliminary data.</text>
</comment>